<feature type="domain" description="C2H2-type" evidence="13">
    <location>
        <begin position="516"/>
        <end position="543"/>
    </location>
</feature>
<evidence type="ECO:0000256" key="12">
    <source>
        <dbReference type="SAM" id="MobiDB-lite"/>
    </source>
</evidence>
<dbReference type="PANTHER" id="PTHR24384">
    <property type="entry name" value="FINGER PUTATIVE TRANSCRIPTION FACTOR FAMILY-RELATED"/>
    <property type="match status" value="1"/>
</dbReference>
<dbReference type="SUPFAM" id="SSF57716">
    <property type="entry name" value="Glucocorticoid receptor-like (DNA-binding domain)"/>
    <property type="match status" value="1"/>
</dbReference>
<keyword evidence="15" id="KW-1185">Reference proteome</keyword>
<keyword evidence="6" id="KW-0805">Transcription regulation</keyword>
<evidence type="ECO:0000256" key="1">
    <source>
        <dbReference type="ARBA" id="ARBA00004123"/>
    </source>
</evidence>
<evidence type="ECO:0000259" key="13">
    <source>
        <dbReference type="PROSITE" id="PS50157"/>
    </source>
</evidence>
<gene>
    <name evidence="16" type="primary">LOC112045536</name>
</gene>
<keyword evidence="7 11" id="KW-0238">DNA-binding</keyword>
<evidence type="ECO:0000256" key="4">
    <source>
        <dbReference type="ARBA" id="ARBA00022771"/>
    </source>
</evidence>
<evidence type="ECO:0000256" key="5">
    <source>
        <dbReference type="ARBA" id="ARBA00022833"/>
    </source>
</evidence>
<evidence type="ECO:0000256" key="8">
    <source>
        <dbReference type="ARBA" id="ARBA00023163"/>
    </source>
</evidence>
<dbReference type="InterPro" id="IPR038441">
    <property type="entry name" value="THAP_Znf_sf"/>
</dbReference>
<dbReference type="SMART" id="SM00355">
    <property type="entry name" value="ZnF_C2H2"/>
    <property type="match status" value="14"/>
</dbReference>
<feature type="domain" description="C2H2-type" evidence="13">
    <location>
        <begin position="685"/>
        <end position="712"/>
    </location>
</feature>
<keyword evidence="5" id="KW-0862">Zinc</keyword>
<evidence type="ECO:0000256" key="2">
    <source>
        <dbReference type="ARBA" id="ARBA00022723"/>
    </source>
</evidence>
<dbReference type="SUPFAM" id="SSF57667">
    <property type="entry name" value="beta-beta-alpha zinc fingers"/>
    <property type="match status" value="7"/>
</dbReference>
<dbReference type="Proteomes" id="UP001652582">
    <property type="component" value="Chromosome 26"/>
</dbReference>
<evidence type="ECO:0000313" key="15">
    <source>
        <dbReference type="Proteomes" id="UP001652582"/>
    </source>
</evidence>
<evidence type="ECO:0000256" key="9">
    <source>
        <dbReference type="ARBA" id="ARBA00023242"/>
    </source>
</evidence>
<feature type="region of interest" description="Disordered" evidence="12">
    <location>
        <begin position="376"/>
        <end position="404"/>
    </location>
</feature>
<feature type="domain" description="C2H2-type" evidence="13">
    <location>
        <begin position="488"/>
        <end position="515"/>
    </location>
</feature>
<evidence type="ECO:0000256" key="6">
    <source>
        <dbReference type="ARBA" id="ARBA00023015"/>
    </source>
</evidence>
<feature type="domain" description="C2H2-type" evidence="13">
    <location>
        <begin position="544"/>
        <end position="571"/>
    </location>
</feature>
<dbReference type="PROSITE" id="PS00028">
    <property type="entry name" value="ZINC_FINGER_C2H2_1"/>
    <property type="match status" value="8"/>
</dbReference>
<keyword evidence="2" id="KW-0479">Metal-binding</keyword>
<evidence type="ECO:0000256" key="7">
    <source>
        <dbReference type="ARBA" id="ARBA00023125"/>
    </source>
</evidence>
<evidence type="ECO:0000256" key="10">
    <source>
        <dbReference type="PROSITE-ProRule" id="PRU00042"/>
    </source>
</evidence>
<evidence type="ECO:0000313" key="16">
    <source>
        <dbReference type="RefSeq" id="XP_052745546.1"/>
    </source>
</evidence>
<dbReference type="InterPro" id="IPR036236">
    <property type="entry name" value="Znf_C2H2_sf"/>
</dbReference>
<feature type="domain" description="THAP-type" evidence="14">
    <location>
        <begin position="1"/>
        <end position="88"/>
    </location>
</feature>
<dbReference type="Gene3D" id="6.20.210.20">
    <property type="entry name" value="THAP domain"/>
    <property type="match status" value="1"/>
</dbReference>
<feature type="region of interest" description="Disordered" evidence="12">
    <location>
        <begin position="423"/>
        <end position="445"/>
    </location>
</feature>
<reference evidence="16" key="1">
    <citation type="submission" date="2025-08" db="UniProtKB">
        <authorList>
            <consortium name="RefSeq"/>
        </authorList>
    </citation>
    <scope>IDENTIFICATION</scope>
</reference>
<feature type="domain" description="C2H2-type" evidence="13">
    <location>
        <begin position="826"/>
        <end position="849"/>
    </location>
</feature>
<feature type="domain" description="C2H2-type" evidence="13">
    <location>
        <begin position="572"/>
        <end position="599"/>
    </location>
</feature>
<feature type="domain" description="C2H2-type" evidence="13">
    <location>
        <begin position="769"/>
        <end position="796"/>
    </location>
</feature>
<dbReference type="PANTHER" id="PTHR24384:SF189">
    <property type="entry name" value="C2H2-TYPE DOMAIN-CONTAINING PROTEIN-RELATED"/>
    <property type="match status" value="1"/>
</dbReference>
<dbReference type="RefSeq" id="XP_052745546.1">
    <property type="nucleotide sequence ID" value="XM_052889586.1"/>
</dbReference>
<evidence type="ECO:0000256" key="3">
    <source>
        <dbReference type="ARBA" id="ARBA00022737"/>
    </source>
</evidence>
<comment type="subcellular location">
    <subcellularLocation>
        <location evidence="1">Nucleus</location>
    </subcellularLocation>
</comment>
<dbReference type="SMART" id="SM00980">
    <property type="entry name" value="THAP"/>
    <property type="match status" value="1"/>
</dbReference>
<keyword evidence="4 10" id="KW-0863">Zinc-finger</keyword>
<organism evidence="15 16">
    <name type="scientific">Bicyclus anynana</name>
    <name type="common">Squinting bush brown butterfly</name>
    <dbReference type="NCBI Taxonomy" id="110368"/>
    <lineage>
        <taxon>Eukaryota</taxon>
        <taxon>Metazoa</taxon>
        <taxon>Ecdysozoa</taxon>
        <taxon>Arthropoda</taxon>
        <taxon>Hexapoda</taxon>
        <taxon>Insecta</taxon>
        <taxon>Pterygota</taxon>
        <taxon>Neoptera</taxon>
        <taxon>Endopterygota</taxon>
        <taxon>Lepidoptera</taxon>
        <taxon>Glossata</taxon>
        <taxon>Ditrysia</taxon>
        <taxon>Papilionoidea</taxon>
        <taxon>Nymphalidae</taxon>
        <taxon>Satyrinae</taxon>
        <taxon>Satyrini</taxon>
        <taxon>Mycalesina</taxon>
        <taxon>Bicyclus</taxon>
    </lineage>
</organism>
<sequence length="849" mass="96114">MRCCVPFCRSTAANVRTAEGRRKDEGITFHGFPSEACLRAAWLRALSKQDTDLPDSAVVCSQHFLSDDFSETESGSRQIAPGAIPSTVLVCTMCLDSDSKQLPMSKYKLDEAYQQFIGLPLCDRGNLQQTLCVRCAHRLINVTRFRDDSLRTRSLMKGLVEKNELITNLHIKLITRDQNLVKSKFVITTIAPDYCDLHIVEEHYEEQTESEETESGDEKFVKNEDSLDSMFADGDLGVKNEFYESNGPDDSKAWRPRLLDEVLQQEQAALKSTVACLTRIQDPLMFADETVTCALCLGEFVSEQEFSEHMTMHRQTSDVDSECVTSQVCEPAAAASSGWHSAPLIEHKLMYCSSDADSECVTSQVCEPAAAASSGWHSAPLSEHKHAVQSLDDDSPPPTDLALPSGIPLHVIAAPNEDDLLKKSGKGLLNDSELNKSDSSNKSTDINISTHEVKLNNILKEHDPIVSVPATSENDVTTTFKKHDKMPYSCKHCEYTSKWKGHIVVHMRRHTGEKPFSCEICDFKGIQKSSLARHMRTHIGKKIFSCNHCEYTSNWKGNISVHMRRHTGEKPFSCEFCDFKGFQKSSLERHMRTHIGEKTFSCKLCKYKCTAESKLMVHNIRKHTVDKLYTCEICNYKCLHNSTLVTHMKAHMGDKPFLCHSCEYRCVSKSNLIVHMRTHTGEKPYSCKLCEYKCTKTDHLVVHMRTHTGEKPYACNICDFKCTTRGSLRGHIRTHTREKPYSCNLCKYKCATASTLVGHMRTHTGEKPYACDMCKFRCSAKASLVGHMRAHTVENAYCCNFCEFRSNYKRGLGVHMQQSHAGEKRFFCKLCDYKSDKKSYLKKHMEKNH</sequence>
<feature type="domain" description="C2H2-type" evidence="13">
    <location>
        <begin position="797"/>
        <end position="825"/>
    </location>
</feature>
<keyword evidence="9" id="KW-0539">Nucleus</keyword>
<dbReference type="Gene3D" id="3.30.160.60">
    <property type="entry name" value="Classic Zinc Finger"/>
    <property type="match status" value="11"/>
</dbReference>
<dbReference type="Pfam" id="PF00096">
    <property type="entry name" value="zf-C2H2"/>
    <property type="match status" value="5"/>
</dbReference>
<name>A0ABM3M228_BICAN</name>
<dbReference type="GeneID" id="112045536"/>
<dbReference type="InterPro" id="IPR050752">
    <property type="entry name" value="C2H2-ZF_domain"/>
</dbReference>
<dbReference type="Pfam" id="PF05485">
    <property type="entry name" value="THAP"/>
    <property type="match status" value="1"/>
</dbReference>
<feature type="domain" description="C2H2-type" evidence="13">
    <location>
        <begin position="713"/>
        <end position="740"/>
    </location>
</feature>
<feature type="domain" description="C2H2-type" evidence="13">
    <location>
        <begin position="741"/>
        <end position="768"/>
    </location>
</feature>
<accession>A0ABM3M228</accession>
<proteinExistence type="predicted"/>
<protein>
    <submittedName>
        <fullName evidence="16">Zinc finger protein 816 isoform X1</fullName>
    </submittedName>
</protein>
<dbReference type="PROSITE" id="PS50950">
    <property type="entry name" value="ZF_THAP"/>
    <property type="match status" value="1"/>
</dbReference>
<feature type="domain" description="C2H2-type" evidence="13">
    <location>
        <begin position="629"/>
        <end position="656"/>
    </location>
</feature>
<dbReference type="InterPro" id="IPR013087">
    <property type="entry name" value="Znf_C2H2_type"/>
</dbReference>
<dbReference type="InterPro" id="IPR006612">
    <property type="entry name" value="THAP_Znf"/>
</dbReference>
<feature type="domain" description="C2H2-type" evidence="13">
    <location>
        <begin position="657"/>
        <end position="684"/>
    </location>
</feature>
<evidence type="ECO:0000259" key="14">
    <source>
        <dbReference type="PROSITE" id="PS50950"/>
    </source>
</evidence>
<dbReference type="PROSITE" id="PS50157">
    <property type="entry name" value="ZINC_FINGER_C2H2_2"/>
    <property type="match status" value="12"/>
</dbReference>
<evidence type="ECO:0000256" key="11">
    <source>
        <dbReference type="PROSITE-ProRule" id="PRU00309"/>
    </source>
</evidence>
<keyword evidence="3" id="KW-0677">Repeat</keyword>
<keyword evidence="8" id="KW-0804">Transcription</keyword>